<evidence type="ECO:0008006" key="5">
    <source>
        <dbReference type="Google" id="ProtNLM"/>
    </source>
</evidence>
<dbReference type="Pfam" id="PF05721">
    <property type="entry name" value="PhyH"/>
    <property type="match status" value="1"/>
</dbReference>
<dbReference type="PANTHER" id="PTHR37563:SF2">
    <property type="entry name" value="PHYTANOYL-COA DIOXYGENASE FAMILY PROTEIN (AFU_ORTHOLOGUE AFUA_2G03330)"/>
    <property type="match status" value="1"/>
</dbReference>
<dbReference type="InterPro" id="IPR051961">
    <property type="entry name" value="Fungal_Metabolite_Diox"/>
</dbReference>
<feature type="signal peptide" evidence="2">
    <location>
        <begin position="1"/>
        <end position="23"/>
    </location>
</feature>
<keyword evidence="2" id="KW-0732">Signal</keyword>
<proteinExistence type="predicted"/>
<organism evidence="3 4">
    <name type="scientific">Thalassiosira oceanica</name>
    <name type="common">Marine diatom</name>
    <dbReference type="NCBI Taxonomy" id="159749"/>
    <lineage>
        <taxon>Eukaryota</taxon>
        <taxon>Sar</taxon>
        <taxon>Stramenopiles</taxon>
        <taxon>Ochrophyta</taxon>
        <taxon>Bacillariophyta</taxon>
        <taxon>Coscinodiscophyceae</taxon>
        <taxon>Thalassiosirophycidae</taxon>
        <taxon>Thalassiosirales</taxon>
        <taxon>Thalassiosiraceae</taxon>
        <taxon>Thalassiosira</taxon>
    </lineage>
</organism>
<dbReference type="PANTHER" id="PTHR37563">
    <property type="entry name" value="PHYTANOYL-COA DIOXYGENASE FAMILY PROTEIN (AFU_ORTHOLOGUE AFUA_2G03330)"/>
    <property type="match status" value="1"/>
</dbReference>
<feature type="region of interest" description="Disordered" evidence="1">
    <location>
        <begin position="86"/>
        <end position="105"/>
    </location>
</feature>
<evidence type="ECO:0000313" key="3">
    <source>
        <dbReference type="EMBL" id="EJK76674.1"/>
    </source>
</evidence>
<dbReference type="OrthoDB" id="406378at2759"/>
<protein>
    <recommendedName>
        <fullName evidence="5">Phytanoyl-CoA dioxygenase</fullName>
    </recommendedName>
</protein>
<dbReference type="eggNOG" id="ENOG502S17C">
    <property type="taxonomic scope" value="Eukaryota"/>
</dbReference>
<dbReference type="Gene3D" id="2.60.120.620">
    <property type="entry name" value="q2cbj1_9rhob like domain"/>
    <property type="match status" value="1"/>
</dbReference>
<gene>
    <name evidence="3" type="ORF">THAOC_01551</name>
</gene>
<keyword evidence="4" id="KW-1185">Reference proteome</keyword>
<sequence length="377" mass="41002">MKSRQRRVVAVASLAVTALHAPASVTPFSQSHVTTRRPSRLHVGTDVSSLLYQEQEKLLVQRGELEESLVNAISLEASKVKVRGTGKAGGFGKSSSPRVGPDKAEGKPYAKILRKEGVIRIDNVLSESTADALREYLYNLRYMSESDVKEGKIQPIQRFADVLLKHNRCDLTVPLGDQIVSTALYESMCKSPVGSIILSEFGKSATLHELSCLMSDSGSQRQVIHPDTPFIEGKNAVLYTCFVALQDVTLDMGPTTWLPRTNTKDAHEIFRDQSGAEKDDFISKTPAVLGTLSKGSAAVFDSRTLHCGTANRSDKSRALFYFSFKSPKLAGSTGNPASIRRELGDARVTLGDLTSDLVELGKGNECELIGRLAGLMQ</sequence>
<dbReference type="OMA" id="TNNAQAH"/>
<dbReference type="InterPro" id="IPR008775">
    <property type="entry name" value="Phytyl_CoA_dOase-like"/>
</dbReference>
<accession>K0TI44</accession>
<dbReference type="AlphaFoldDB" id="K0TI44"/>
<dbReference type="SUPFAM" id="SSF51197">
    <property type="entry name" value="Clavaminate synthase-like"/>
    <property type="match status" value="1"/>
</dbReference>
<name>K0TI44_THAOC</name>
<evidence type="ECO:0000256" key="1">
    <source>
        <dbReference type="SAM" id="MobiDB-lite"/>
    </source>
</evidence>
<reference evidence="3 4" key="1">
    <citation type="journal article" date="2012" name="Genome Biol.">
        <title>Genome and low-iron response of an oceanic diatom adapted to chronic iron limitation.</title>
        <authorList>
            <person name="Lommer M."/>
            <person name="Specht M."/>
            <person name="Roy A.S."/>
            <person name="Kraemer L."/>
            <person name="Andreson R."/>
            <person name="Gutowska M.A."/>
            <person name="Wolf J."/>
            <person name="Bergner S.V."/>
            <person name="Schilhabel M.B."/>
            <person name="Klostermeier U.C."/>
            <person name="Beiko R.G."/>
            <person name="Rosenstiel P."/>
            <person name="Hippler M."/>
            <person name="Laroche J."/>
        </authorList>
    </citation>
    <scope>NUCLEOTIDE SEQUENCE [LARGE SCALE GENOMIC DNA]</scope>
    <source>
        <strain evidence="3 4">CCMP1005</strain>
    </source>
</reference>
<evidence type="ECO:0000256" key="2">
    <source>
        <dbReference type="SAM" id="SignalP"/>
    </source>
</evidence>
<dbReference type="EMBL" id="AGNL01001870">
    <property type="protein sequence ID" value="EJK76674.1"/>
    <property type="molecule type" value="Genomic_DNA"/>
</dbReference>
<comment type="caution">
    <text evidence="3">The sequence shown here is derived from an EMBL/GenBank/DDBJ whole genome shotgun (WGS) entry which is preliminary data.</text>
</comment>
<evidence type="ECO:0000313" key="4">
    <source>
        <dbReference type="Proteomes" id="UP000266841"/>
    </source>
</evidence>
<dbReference type="Proteomes" id="UP000266841">
    <property type="component" value="Unassembled WGS sequence"/>
</dbReference>
<feature type="chain" id="PRO_5003841110" description="Phytanoyl-CoA dioxygenase" evidence="2">
    <location>
        <begin position="24"/>
        <end position="377"/>
    </location>
</feature>